<keyword evidence="5" id="KW-1185">Reference proteome</keyword>
<dbReference type="Pfam" id="PF01467">
    <property type="entry name" value="CTP_transf_like"/>
    <property type="match status" value="1"/>
</dbReference>
<sequence>LRHSSRQYPAGCGDLAPAKWAMGESGRPRTAFVSGCYDILHAGHVQFFTEARALADRLVVSFASAEVLMAHKQRRPSIPDDHKKALILALRVVDEVVVGQGRELGLDFKDDFLRIRPDLLVVTTDDKYGIIKRDLCDQVGASYIVLPKTPPLFTPTSTTEIVRNIRAPSVCPLRVDFAGGWLDVPRFAVPGAFIVNCAISPAVTLNEWPYELKSGLGGSAAWAMLNGANGVESELNLGVGWQDPAIVSEGGLCVWKSGDTPELEIKTDGKLLRGVMSLFWTGQQHHTPGAANDIRDYQAIAKAGRVARDAVWSNSLTLLADAVRLSYDLQLAEDMNRLPGDANCPVKLPVNPLAFKYCGGGHGGYAVYLFQSEDDRDRVCSDVQGFRPIEPSTRGCR</sequence>
<accession>A0A0G4IHN3</accession>
<evidence type="ECO:0000313" key="4">
    <source>
        <dbReference type="EMBL" id="CEO94723.1"/>
    </source>
</evidence>
<dbReference type="InterPro" id="IPR014729">
    <property type="entry name" value="Rossmann-like_a/b/a_fold"/>
</dbReference>
<dbReference type="Gene3D" id="3.40.50.620">
    <property type="entry name" value="HUPs"/>
    <property type="match status" value="1"/>
</dbReference>
<keyword evidence="1" id="KW-0808">Transferase</keyword>
<dbReference type="EMBL" id="CDSF01000001">
    <property type="protein sequence ID" value="CEO94723.1"/>
    <property type="molecule type" value="Genomic_DNA"/>
</dbReference>
<dbReference type="PANTHER" id="PTHR43793:SF1">
    <property type="entry name" value="FAD SYNTHASE"/>
    <property type="match status" value="1"/>
</dbReference>
<dbReference type="GO" id="GO:0016779">
    <property type="term" value="F:nucleotidyltransferase activity"/>
    <property type="evidence" value="ECO:0007669"/>
    <property type="project" value="UniProtKB-KW"/>
</dbReference>
<protein>
    <recommendedName>
        <fullName evidence="3">Cytidyltransferase-like domain-containing protein</fullName>
    </recommendedName>
</protein>
<name>A0A0G4IHN3_PLABS</name>
<keyword evidence="2" id="KW-0548">Nucleotidyltransferase</keyword>
<evidence type="ECO:0000313" key="5">
    <source>
        <dbReference type="Proteomes" id="UP000039324"/>
    </source>
</evidence>
<feature type="domain" description="Cytidyltransferase-like" evidence="3">
    <location>
        <begin position="33"/>
        <end position="125"/>
    </location>
</feature>
<reference evidence="4 5" key="1">
    <citation type="submission" date="2015-02" db="EMBL/GenBank/DDBJ databases">
        <authorList>
            <person name="Chooi Y.-H."/>
        </authorList>
    </citation>
    <scope>NUCLEOTIDE SEQUENCE [LARGE SCALE GENOMIC DNA]</scope>
    <source>
        <strain evidence="4">E3</strain>
    </source>
</reference>
<proteinExistence type="predicted"/>
<dbReference type="STRING" id="37360.A0A0G4IHN3"/>
<evidence type="ECO:0000256" key="2">
    <source>
        <dbReference type="ARBA" id="ARBA00022695"/>
    </source>
</evidence>
<dbReference type="InterPro" id="IPR036554">
    <property type="entry name" value="GHMP_kinase_C_sf"/>
</dbReference>
<evidence type="ECO:0000259" key="3">
    <source>
        <dbReference type="Pfam" id="PF01467"/>
    </source>
</evidence>
<organism evidence="4 5">
    <name type="scientific">Plasmodiophora brassicae</name>
    <name type="common">Clubroot disease agent</name>
    <dbReference type="NCBI Taxonomy" id="37360"/>
    <lineage>
        <taxon>Eukaryota</taxon>
        <taxon>Sar</taxon>
        <taxon>Rhizaria</taxon>
        <taxon>Endomyxa</taxon>
        <taxon>Phytomyxea</taxon>
        <taxon>Plasmodiophorida</taxon>
        <taxon>Plasmodiophoridae</taxon>
        <taxon>Plasmodiophora</taxon>
    </lineage>
</organism>
<dbReference type="Proteomes" id="UP000039324">
    <property type="component" value="Unassembled WGS sequence"/>
</dbReference>
<dbReference type="SUPFAM" id="SSF52374">
    <property type="entry name" value="Nucleotidylyl transferase"/>
    <property type="match status" value="1"/>
</dbReference>
<dbReference type="InterPro" id="IPR004821">
    <property type="entry name" value="Cyt_trans-like"/>
</dbReference>
<dbReference type="AlphaFoldDB" id="A0A0G4IHN3"/>
<dbReference type="NCBIfam" id="TIGR00125">
    <property type="entry name" value="cyt_tran_rel"/>
    <property type="match status" value="1"/>
</dbReference>
<dbReference type="SUPFAM" id="SSF55060">
    <property type="entry name" value="GHMP Kinase, C-terminal domain"/>
    <property type="match status" value="1"/>
</dbReference>
<dbReference type="OrthoDB" id="40021at2759"/>
<evidence type="ECO:0000256" key="1">
    <source>
        <dbReference type="ARBA" id="ARBA00022679"/>
    </source>
</evidence>
<feature type="non-terminal residue" evidence="4">
    <location>
        <position position="1"/>
    </location>
</feature>
<dbReference type="InterPro" id="IPR050385">
    <property type="entry name" value="Archaeal_FAD_synthase"/>
</dbReference>
<dbReference type="PANTHER" id="PTHR43793">
    <property type="entry name" value="FAD SYNTHASE"/>
    <property type="match status" value="1"/>
</dbReference>
<gene>
    <name evidence="4" type="ORF">PBRA_000509</name>
</gene>